<gene>
    <name evidence="2" type="ORF">F2P45_12315</name>
</gene>
<comment type="caution">
    <text evidence="2">The sequence shown here is derived from an EMBL/GenBank/DDBJ whole genome shotgun (WGS) entry which is preliminary data.</text>
</comment>
<dbReference type="EMBL" id="WHJH01000011">
    <property type="protein sequence ID" value="NHZ89791.1"/>
    <property type="molecule type" value="Genomic_DNA"/>
</dbReference>
<dbReference type="RefSeq" id="WP_166874899.1">
    <property type="nucleotide sequence ID" value="NZ_WHJH01000011.1"/>
</dbReference>
<evidence type="ECO:0000313" key="2">
    <source>
        <dbReference type="EMBL" id="NHZ89791.1"/>
    </source>
</evidence>
<protein>
    <recommendedName>
        <fullName evidence="4">DUF3617 family protein</fullName>
    </recommendedName>
</protein>
<keyword evidence="3" id="KW-1185">Reference proteome</keyword>
<accession>A0ABX0NSL6</accession>
<evidence type="ECO:0000313" key="3">
    <source>
        <dbReference type="Proteomes" id="UP000609726"/>
    </source>
</evidence>
<organism evidence="2 3">
    <name type="scientific">Massilia mucilaginosa</name>
    <dbReference type="NCBI Taxonomy" id="2609282"/>
    <lineage>
        <taxon>Bacteria</taxon>
        <taxon>Pseudomonadati</taxon>
        <taxon>Pseudomonadota</taxon>
        <taxon>Betaproteobacteria</taxon>
        <taxon>Burkholderiales</taxon>
        <taxon>Oxalobacteraceae</taxon>
        <taxon>Telluria group</taxon>
        <taxon>Massilia</taxon>
    </lineage>
</organism>
<evidence type="ECO:0000256" key="1">
    <source>
        <dbReference type="SAM" id="SignalP"/>
    </source>
</evidence>
<proteinExistence type="predicted"/>
<reference evidence="2 3" key="1">
    <citation type="submission" date="2019-10" db="EMBL/GenBank/DDBJ databases">
        <title>Taxonomy of Antarctic Massilia spp.: description of Massilia rubra sp. nov., Massilia aquatica sp. nov., Massilia mucilaginosa sp. nov., Massilia frigida sp. nov. isolated from streams, lakes and regoliths.</title>
        <authorList>
            <person name="Holochova P."/>
            <person name="Sedlacek I."/>
            <person name="Kralova S."/>
            <person name="Maslanova I."/>
            <person name="Busse H.-J."/>
            <person name="Stankova E."/>
            <person name="Vrbovska V."/>
            <person name="Kovarovic V."/>
            <person name="Bartak M."/>
            <person name="Svec P."/>
            <person name="Pantucek R."/>
        </authorList>
    </citation>
    <scope>NUCLEOTIDE SEQUENCE [LARGE SCALE GENOMIC DNA]</scope>
    <source>
        <strain evidence="2 3">CCM 8733</strain>
    </source>
</reference>
<name>A0ABX0NSL6_9BURK</name>
<feature type="signal peptide" evidence="1">
    <location>
        <begin position="1"/>
        <end position="22"/>
    </location>
</feature>
<sequence length="178" mass="19503">MKHVSSIWLFAVVSLQSLHCMAAEPPKHHRAVQPPGLYQVDWEGRADIIQEKGAPVVIEGKIDGASGDGSNRLRSGGAARDFAEKGKKPHTQCLHAGTPAAQAAIKASCPDHTIKTVDPNTLSYVSNCPTIQSTRTVKRIDDKTWEIDTTMKFKGNMANQFASPVVRERWTRVSDLCK</sequence>
<keyword evidence="1" id="KW-0732">Signal</keyword>
<feature type="chain" id="PRO_5046089360" description="DUF3617 family protein" evidence="1">
    <location>
        <begin position="23"/>
        <end position="178"/>
    </location>
</feature>
<dbReference type="Proteomes" id="UP000609726">
    <property type="component" value="Unassembled WGS sequence"/>
</dbReference>
<evidence type="ECO:0008006" key="4">
    <source>
        <dbReference type="Google" id="ProtNLM"/>
    </source>
</evidence>